<dbReference type="InterPro" id="IPR036322">
    <property type="entry name" value="WD40_repeat_dom_sf"/>
</dbReference>
<dbReference type="PROSITE" id="PS50294">
    <property type="entry name" value="WD_REPEATS_REGION"/>
    <property type="match status" value="2"/>
</dbReference>
<dbReference type="eggNOG" id="KOG0285">
    <property type="taxonomic scope" value="Eukaryota"/>
</dbReference>
<name>A0A0L0FB27_9EUKA</name>
<gene>
    <name evidence="5" type="ORF">SARC_13529</name>
</gene>
<dbReference type="InterPro" id="IPR019775">
    <property type="entry name" value="WD40_repeat_CS"/>
</dbReference>
<dbReference type="GO" id="GO:0071011">
    <property type="term" value="C:precatalytic spliceosome"/>
    <property type="evidence" value="ECO:0007669"/>
    <property type="project" value="TreeGrafter"/>
</dbReference>
<reference evidence="5 6" key="1">
    <citation type="submission" date="2011-02" db="EMBL/GenBank/DDBJ databases">
        <title>The Genome Sequence of Sphaeroforma arctica JP610.</title>
        <authorList>
            <consortium name="The Broad Institute Genome Sequencing Platform"/>
            <person name="Russ C."/>
            <person name="Cuomo C."/>
            <person name="Young S.K."/>
            <person name="Zeng Q."/>
            <person name="Gargeya S."/>
            <person name="Alvarado L."/>
            <person name="Berlin A."/>
            <person name="Chapman S.B."/>
            <person name="Chen Z."/>
            <person name="Freedman E."/>
            <person name="Gellesch M."/>
            <person name="Goldberg J."/>
            <person name="Griggs A."/>
            <person name="Gujja S."/>
            <person name="Heilman E."/>
            <person name="Heiman D."/>
            <person name="Howarth C."/>
            <person name="Mehta T."/>
            <person name="Neiman D."/>
            <person name="Pearson M."/>
            <person name="Roberts A."/>
            <person name="Saif S."/>
            <person name="Shea T."/>
            <person name="Shenoy N."/>
            <person name="Sisk P."/>
            <person name="Stolte C."/>
            <person name="Sykes S."/>
            <person name="White J."/>
            <person name="Yandava C."/>
            <person name="Burger G."/>
            <person name="Gray M.W."/>
            <person name="Holland P.W.H."/>
            <person name="King N."/>
            <person name="Lang F.B.F."/>
            <person name="Roger A.J."/>
            <person name="Ruiz-Trillo I."/>
            <person name="Haas B."/>
            <person name="Nusbaum C."/>
            <person name="Birren B."/>
        </authorList>
    </citation>
    <scope>NUCLEOTIDE SEQUENCE [LARGE SCALE GENOMIC DNA]</scope>
    <source>
        <strain evidence="5 6">JP610</strain>
    </source>
</reference>
<dbReference type="InterPro" id="IPR015943">
    <property type="entry name" value="WD40/YVTN_repeat-like_dom_sf"/>
</dbReference>
<dbReference type="PANTHER" id="PTHR19923:SF0">
    <property type="entry name" value="PLEIOTROPIC REGULATOR 1"/>
    <property type="match status" value="1"/>
</dbReference>
<dbReference type="InterPro" id="IPR045241">
    <property type="entry name" value="Prp46/PLRG1-like"/>
</dbReference>
<dbReference type="Proteomes" id="UP000054560">
    <property type="component" value="Unassembled WGS sequence"/>
</dbReference>
<keyword evidence="1 4" id="KW-0853">WD repeat</keyword>
<dbReference type="PROSITE" id="PS00678">
    <property type="entry name" value="WD_REPEATS_1"/>
    <property type="match status" value="1"/>
</dbReference>
<dbReference type="SMART" id="SM00320">
    <property type="entry name" value="WD40"/>
    <property type="match status" value="3"/>
</dbReference>
<dbReference type="STRING" id="667725.A0A0L0FB27"/>
<keyword evidence="2" id="KW-0677">Repeat</keyword>
<dbReference type="PANTHER" id="PTHR19923">
    <property type="entry name" value="WD40 REPEAT PROTEINPRL1/PRL2-RELATED"/>
    <property type="match status" value="1"/>
</dbReference>
<feature type="repeat" description="WD" evidence="4">
    <location>
        <begin position="46"/>
        <end position="87"/>
    </location>
</feature>
<dbReference type="GO" id="GO:0071013">
    <property type="term" value="C:catalytic step 2 spliceosome"/>
    <property type="evidence" value="ECO:0007669"/>
    <property type="project" value="TreeGrafter"/>
</dbReference>
<dbReference type="InterPro" id="IPR020472">
    <property type="entry name" value="WD40_PAC1"/>
</dbReference>
<dbReference type="EMBL" id="KQ244992">
    <property type="protein sequence ID" value="KNC73912.1"/>
    <property type="molecule type" value="Genomic_DNA"/>
</dbReference>
<dbReference type="InterPro" id="IPR001680">
    <property type="entry name" value="WD40_rpt"/>
</dbReference>
<evidence type="ECO:0000256" key="2">
    <source>
        <dbReference type="ARBA" id="ARBA00022737"/>
    </source>
</evidence>
<evidence type="ECO:0000313" key="6">
    <source>
        <dbReference type="Proteomes" id="UP000054560"/>
    </source>
</evidence>
<dbReference type="SUPFAM" id="SSF50978">
    <property type="entry name" value="WD40 repeat-like"/>
    <property type="match status" value="1"/>
</dbReference>
<evidence type="ECO:0000256" key="1">
    <source>
        <dbReference type="ARBA" id="ARBA00022574"/>
    </source>
</evidence>
<feature type="repeat" description="WD" evidence="4">
    <location>
        <begin position="88"/>
        <end position="129"/>
    </location>
</feature>
<sequence>MCICFPSAGWVRSVDVDSTNEWFCTGANDRTIKIWDLASGTLKLTLTGHISAVTGLAVSPRHPYLFSVGEDKMVKCWDLETNSVVRSYHGHLSSCYDVKVHPTLDVIITASRDSTARVWDMRTKACVHVLAGHTDGVNGLAVQGANPQV</sequence>
<dbReference type="GO" id="GO:0000398">
    <property type="term" value="P:mRNA splicing, via spliceosome"/>
    <property type="evidence" value="ECO:0007669"/>
    <property type="project" value="InterPro"/>
</dbReference>
<comment type="similarity">
    <text evidence="3">Belongs to the WD repeat PRL1/PRL2 family.</text>
</comment>
<dbReference type="PRINTS" id="PR00320">
    <property type="entry name" value="GPROTEINBRPT"/>
</dbReference>
<keyword evidence="6" id="KW-1185">Reference proteome</keyword>
<accession>A0A0L0FB27</accession>
<dbReference type="GeneID" id="25914033"/>
<feature type="repeat" description="WD" evidence="4">
    <location>
        <begin position="11"/>
        <end position="45"/>
    </location>
</feature>
<dbReference type="Gene3D" id="2.130.10.10">
    <property type="entry name" value="YVTN repeat-like/Quinoprotein amine dehydrogenase"/>
    <property type="match status" value="1"/>
</dbReference>
<dbReference type="GO" id="GO:0000974">
    <property type="term" value="C:Prp19 complex"/>
    <property type="evidence" value="ECO:0007669"/>
    <property type="project" value="TreeGrafter"/>
</dbReference>
<dbReference type="AlphaFoldDB" id="A0A0L0FB27"/>
<dbReference type="PROSITE" id="PS50082">
    <property type="entry name" value="WD_REPEATS_2"/>
    <property type="match status" value="3"/>
</dbReference>
<protein>
    <submittedName>
        <fullName evidence="5">Uncharacterized protein</fullName>
    </submittedName>
</protein>
<organism evidence="5 6">
    <name type="scientific">Sphaeroforma arctica JP610</name>
    <dbReference type="NCBI Taxonomy" id="667725"/>
    <lineage>
        <taxon>Eukaryota</taxon>
        <taxon>Ichthyosporea</taxon>
        <taxon>Ichthyophonida</taxon>
        <taxon>Sphaeroforma</taxon>
    </lineage>
</organism>
<evidence type="ECO:0000256" key="3">
    <source>
        <dbReference type="ARBA" id="ARBA00025726"/>
    </source>
</evidence>
<dbReference type="RefSeq" id="XP_014147814.1">
    <property type="nucleotide sequence ID" value="XM_014292339.1"/>
</dbReference>
<dbReference type="Pfam" id="PF00400">
    <property type="entry name" value="WD40"/>
    <property type="match status" value="3"/>
</dbReference>
<evidence type="ECO:0000256" key="4">
    <source>
        <dbReference type="PROSITE-ProRule" id="PRU00221"/>
    </source>
</evidence>
<dbReference type="OrthoDB" id="10256122at2759"/>
<evidence type="ECO:0000313" key="5">
    <source>
        <dbReference type="EMBL" id="KNC73912.1"/>
    </source>
</evidence>
<proteinExistence type="inferred from homology"/>